<dbReference type="InParanoid" id="A0A3N4M264"/>
<evidence type="ECO:0000256" key="3">
    <source>
        <dbReference type="ARBA" id="ARBA00022989"/>
    </source>
</evidence>
<comment type="subcellular location">
    <subcellularLocation>
        <location evidence="1">Membrane</location>
        <topology evidence="1">Multi-pass membrane protein</topology>
    </subcellularLocation>
</comment>
<dbReference type="InterPro" id="IPR052337">
    <property type="entry name" value="SAT4-like"/>
</dbReference>
<gene>
    <name evidence="8" type="ORF">L211DRAFT_882255</name>
</gene>
<evidence type="ECO:0000256" key="5">
    <source>
        <dbReference type="ARBA" id="ARBA00038359"/>
    </source>
</evidence>
<evidence type="ECO:0000313" key="9">
    <source>
        <dbReference type="Proteomes" id="UP000267821"/>
    </source>
</evidence>
<organism evidence="8 9">
    <name type="scientific">Terfezia boudieri ATCC MYA-4762</name>
    <dbReference type="NCBI Taxonomy" id="1051890"/>
    <lineage>
        <taxon>Eukaryota</taxon>
        <taxon>Fungi</taxon>
        <taxon>Dikarya</taxon>
        <taxon>Ascomycota</taxon>
        <taxon>Pezizomycotina</taxon>
        <taxon>Pezizomycetes</taxon>
        <taxon>Pezizales</taxon>
        <taxon>Pezizaceae</taxon>
        <taxon>Terfezia</taxon>
    </lineage>
</organism>
<protein>
    <recommendedName>
        <fullName evidence="7">Rhodopsin domain-containing protein</fullName>
    </recommendedName>
</protein>
<keyword evidence="9" id="KW-1185">Reference proteome</keyword>
<evidence type="ECO:0000313" key="8">
    <source>
        <dbReference type="EMBL" id="RPB29266.1"/>
    </source>
</evidence>
<name>A0A3N4M264_9PEZI</name>
<dbReference type="STRING" id="1051890.A0A3N4M264"/>
<reference evidence="8 9" key="1">
    <citation type="journal article" date="2018" name="Nat. Ecol. Evol.">
        <title>Pezizomycetes genomes reveal the molecular basis of ectomycorrhizal truffle lifestyle.</title>
        <authorList>
            <person name="Murat C."/>
            <person name="Payen T."/>
            <person name="Noel B."/>
            <person name="Kuo A."/>
            <person name="Morin E."/>
            <person name="Chen J."/>
            <person name="Kohler A."/>
            <person name="Krizsan K."/>
            <person name="Balestrini R."/>
            <person name="Da Silva C."/>
            <person name="Montanini B."/>
            <person name="Hainaut M."/>
            <person name="Levati E."/>
            <person name="Barry K.W."/>
            <person name="Belfiori B."/>
            <person name="Cichocki N."/>
            <person name="Clum A."/>
            <person name="Dockter R.B."/>
            <person name="Fauchery L."/>
            <person name="Guy J."/>
            <person name="Iotti M."/>
            <person name="Le Tacon F."/>
            <person name="Lindquist E.A."/>
            <person name="Lipzen A."/>
            <person name="Malagnac F."/>
            <person name="Mello A."/>
            <person name="Molinier V."/>
            <person name="Miyauchi S."/>
            <person name="Poulain J."/>
            <person name="Riccioni C."/>
            <person name="Rubini A."/>
            <person name="Sitrit Y."/>
            <person name="Splivallo R."/>
            <person name="Traeger S."/>
            <person name="Wang M."/>
            <person name="Zifcakova L."/>
            <person name="Wipf D."/>
            <person name="Zambonelli A."/>
            <person name="Paolocci F."/>
            <person name="Nowrousian M."/>
            <person name="Ottonello S."/>
            <person name="Baldrian P."/>
            <person name="Spatafora J.W."/>
            <person name="Henrissat B."/>
            <person name="Nagy L.G."/>
            <person name="Aury J.M."/>
            <person name="Wincker P."/>
            <person name="Grigoriev I.V."/>
            <person name="Bonfante P."/>
            <person name="Martin F.M."/>
        </authorList>
    </citation>
    <scope>NUCLEOTIDE SEQUENCE [LARGE SCALE GENOMIC DNA]</scope>
    <source>
        <strain evidence="8 9">ATCC MYA-4762</strain>
    </source>
</reference>
<feature type="transmembrane region" description="Helical" evidence="6">
    <location>
        <begin position="214"/>
        <end position="233"/>
    </location>
</feature>
<sequence length="235" mass="26430">MHPLKRDWPTLIVTYISAFLSLTFIAIRLICRRIRGERYWSFHDDMWMGISVFPLIFRLGLIHVVIVYGTNSLSVEMLQALNEGEKEERILGSKVVLATRITYAAFLWCMKACILAFLSRLMSAEPKYARAIRVIGAASCAEAFGQLITMGVLNIVTDIVLIILPLPLIFKSRLPLLRKAQLSLLFMLSFAVIIVTVSRMPVILDSTTMQNSRSLWASIEILVSCVVANAPILNN</sequence>
<dbReference type="OrthoDB" id="5398233at2759"/>
<dbReference type="GO" id="GO:0016020">
    <property type="term" value="C:membrane"/>
    <property type="evidence" value="ECO:0007669"/>
    <property type="project" value="UniProtKB-SubCell"/>
</dbReference>
<feature type="transmembrane region" description="Helical" evidence="6">
    <location>
        <begin position="52"/>
        <end position="70"/>
    </location>
</feature>
<evidence type="ECO:0000256" key="2">
    <source>
        <dbReference type="ARBA" id="ARBA00022692"/>
    </source>
</evidence>
<dbReference type="Proteomes" id="UP000267821">
    <property type="component" value="Unassembled WGS sequence"/>
</dbReference>
<evidence type="ECO:0000256" key="4">
    <source>
        <dbReference type="ARBA" id="ARBA00023136"/>
    </source>
</evidence>
<feature type="transmembrane region" description="Helical" evidence="6">
    <location>
        <begin position="12"/>
        <end position="31"/>
    </location>
</feature>
<keyword evidence="3 6" id="KW-1133">Transmembrane helix</keyword>
<keyword evidence="4 6" id="KW-0472">Membrane</keyword>
<dbReference type="EMBL" id="ML121528">
    <property type="protein sequence ID" value="RPB29266.1"/>
    <property type="molecule type" value="Genomic_DNA"/>
</dbReference>
<feature type="domain" description="Rhodopsin" evidence="7">
    <location>
        <begin position="139"/>
        <end position="234"/>
    </location>
</feature>
<evidence type="ECO:0000259" key="7">
    <source>
        <dbReference type="Pfam" id="PF20684"/>
    </source>
</evidence>
<evidence type="ECO:0000256" key="6">
    <source>
        <dbReference type="SAM" id="Phobius"/>
    </source>
</evidence>
<dbReference type="PANTHER" id="PTHR33048">
    <property type="entry name" value="PTH11-LIKE INTEGRAL MEMBRANE PROTEIN (AFU_ORTHOLOGUE AFUA_5G11245)"/>
    <property type="match status" value="1"/>
</dbReference>
<evidence type="ECO:0000256" key="1">
    <source>
        <dbReference type="ARBA" id="ARBA00004141"/>
    </source>
</evidence>
<dbReference type="InterPro" id="IPR049326">
    <property type="entry name" value="Rhodopsin_dom_fungi"/>
</dbReference>
<keyword evidence="2 6" id="KW-0812">Transmembrane</keyword>
<feature type="transmembrane region" description="Helical" evidence="6">
    <location>
        <begin position="182"/>
        <end position="202"/>
    </location>
</feature>
<dbReference type="PANTHER" id="PTHR33048:SF19">
    <property type="entry name" value="MEMBRANE PROTEIN PTH11-LIKE, PUTATIVE (AFU_ORTHOLOGUE AFUA_1G14080)-RELATED"/>
    <property type="match status" value="1"/>
</dbReference>
<dbReference type="Pfam" id="PF20684">
    <property type="entry name" value="Fung_rhodopsin"/>
    <property type="match status" value="1"/>
</dbReference>
<proteinExistence type="inferred from homology"/>
<accession>A0A3N4M264</accession>
<feature type="non-terminal residue" evidence="8">
    <location>
        <position position="235"/>
    </location>
</feature>
<comment type="similarity">
    <text evidence="5">Belongs to the SAT4 family.</text>
</comment>
<feature type="transmembrane region" description="Helical" evidence="6">
    <location>
        <begin position="143"/>
        <end position="170"/>
    </location>
</feature>
<dbReference type="AlphaFoldDB" id="A0A3N4M264"/>
<feature type="transmembrane region" description="Helical" evidence="6">
    <location>
        <begin position="101"/>
        <end position="122"/>
    </location>
</feature>